<dbReference type="EMBL" id="KN822208">
    <property type="protein sequence ID" value="KIM52522.1"/>
    <property type="molecule type" value="Genomic_DNA"/>
</dbReference>
<dbReference type="AlphaFoldDB" id="A0A0C2ZID2"/>
<protein>
    <submittedName>
        <fullName evidence="1">Uncharacterized protein</fullName>
    </submittedName>
</protein>
<proteinExistence type="predicted"/>
<gene>
    <name evidence="1" type="ORF">SCLCIDRAFT_32589</name>
</gene>
<dbReference type="STRING" id="1036808.A0A0C2ZID2"/>
<keyword evidence="2" id="KW-1185">Reference proteome</keyword>
<organism evidence="1 2">
    <name type="scientific">Scleroderma citrinum Foug A</name>
    <dbReference type="NCBI Taxonomy" id="1036808"/>
    <lineage>
        <taxon>Eukaryota</taxon>
        <taxon>Fungi</taxon>
        <taxon>Dikarya</taxon>
        <taxon>Basidiomycota</taxon>
        <taxon>Agaricomycotina</taxon>
        <taxon>Agaricomycetes</taxon>
        <taxon>Agaricomycetidae</taxon>
        <taxon>Boletales</taxon>
        <taxon>Sclerodermatineae</taxon>
        <taxon>Sclerodermataceae</taxon>
        <taxon>Scleroderma</taxon>
    </lineage>
</organism>
<reference evidence="1 2" key="1">
    <citation type="submission" date="2014-04" db="EMBL/GenBank/DDBJ databases">
        <authorList>
            <consortium name="DOE Joint Genome Institute"/>
            <person name="Kuo A."/>
            <person name="Kohler A."/>
            <person name="Nagy L.G."/>
            <person name="Floudas D."/>
            <person name="Copeland A."/>
            <person name="Barry K.W."/>
            <person name="Cichocki N."/>
            <person name="Veneault-Fourrey C."/>
            <person name="LaButti K."/>
            <person name="Lindquist E.A."/>
            <person name="Lipzen A."/>
            <person name="Lundell T."/>
            <person name="Morin E."/>
            <person name="Murat C."/>
            <person name="Sun H."/>
            <person name="Tunlid A."/>
            <person name="Henrissat B."/>
            <person name="Grigoriev I.V."/>
            <person name="Hibbett D.S."/>
            <person name="Martin F."/>
            <person name="Nordberg H.P."/>
            <person name="Cantor M.N."/>
            <person name="Hua S.X."/>
        </authorList>
    </citation>
    <scope>NUCLEOTIDE SEQUENCE [LARGE SCALE GENOMIC DNA]</scope>
    <source>
        <strain evidence="1 2">Foug A</strain>
    </source>
</reference>
<dbReference type="OrthoDB" id="3256058at2759"/>
<evidence type="ECO:0000313" key="1">
    <source>
        <dbReference type="EMBL" id="KIM52522.1"/>
    </source>
</evidence>
<name>A0A0C2ZID2_9AGAM</name>
<dbReference type="Proteomes" id="UP000053989">
    <property type="component" value="Unassembled WGS sequence"/>
</dbReference>
<dbReference type="HOGENOM" id="CLU_003703_3_0_1"/>
<evidence type="ECO:0000313" key="2">
    <source>
        <dbReference type="Proteomes" id="UP000053989"/>
    </source>
</evidence>
<dbReference type="InParanoid" id="A0A0C2ZID2"/>
<reference evidence="2" key="2">
    <citation type="submission" date="2015-01" db="EMBL/GenBank/DDBJ databases">
        <title>Evolutionary Origins and Diversification of the Mycorrhizal Mutualists.</title>
        <authorList>
            <consortium name="DOE Joint Genome Institute"/>
            <consortium name="Mycorrhizal Genomics Consortium"/>
            <person name="Kohler A."/>
            <person name="Kuo A."/>
            <person name="Nagy L.G."/>
            <person name="Floudas D."/>
            <person name="Copeland A."/>
            <person name="Barry K.W."/>
            <person name="Cichocki N."/>
            <person name="Veneault-Fourrey C."/>
            <person name="LaButti K."/>
            <person name="Lindquist E.A."/>
            <person name="Lipzen A."/>
            <person name="Lundell T."/>
            <person name="Morin E."/>
            <person name="Murat C."/>
            <person name="Riley R."/>
            <person name="Ohm R."/>
            <person name="Sun H."/>
            <person name="Tunlid A."/>
            <person name="Henrissat B."/>
            <person name="Grigoriev I.V."/>
            <person name="Hibbett D.S."/>
            <person name="Martin F."/>
        </authorList>
    </citation>
    <scope>NUCLEOTIDE SEQUENCE [LARGE SCALE GENOMIC DNA]</scope>
    <source>
        <strain evidence="2">Foug A</strain>
    </source>
</reference>
<sequence length="378" mass="42798">MDGNFKAKHMWPKNPANEVWLMDGMGFMVTMLAYKDYLAGTLNQVEQKLKNAAEALIPAEEAFAELDVRIPSQLHEVWAQQEKLALENRGMDPKLMDIFEVQLEKAPTRKSIEMDIISNQASDGLLRGAATWMARVLEAEESQIILAMDAWCMQARATETQRLSIAHQQDRLNATLDWLFESTARFLGDDWNENNPSHLIVTANIDEDDGNDIFGDTLYPHHPSQSDGVILPLPSYLTERPNSLGPASLADQELRLREGQANDALHELRVALANEAVIFRTDVRHARTYNMTTRAWGRVASANVKVQQQAEIYCQCHTQMLALNAGDDLLVWYKVLRREDLKVSAAVADPNARGHRDNTLAWFWTMDMPWDTEPNNGE</sequence>
<accession>A0A0C2ZID2</accession>